<dbReference type="GO" id="GO:0005199">
    <property type="term" value="F:structural constituent of cell wall"/>
    <property type="evidence" value="ECO:0007669"/>
    <property type="project" value="InterPro"/>
</dbReference>
<dbReference type="CDD" id="cd23507">
    <property type="entry name" value="hydrophobin_I"/>
    <property type="match status" value="1"/>
</dbReference>
<evidence type="ECO:0000256" key="6">
    <source>
        <dbReference type="RuleBase" id="RU365009"/>
    </source>
</evidence>
<dbReference type="Pfam" id="PF01185">
    <property type="entry name" value="Hydrophobin"/>
    <property type="match status" value="1"/>
</dbReference>
<proteinExistence type="inferred from homology"/>
<feature type="chain" id="PRO_5023063518" description="Hydrophobin" evidence="6">
    <location>
        <begin position="21"/>
        <end position="117"/>
    </location>
</feature>
<comment type="similarity">
    <text evidence="2 6">Belongs to the fungal hydrophobin family.</text>
</comment>
<evidence type="ECO:0000256" key="4">
    <source>
        <dbReference type="ARBA" id="ARBA00022525"/>
    </source>
</evidence>
<reference evidence="7 8" key="1">
    <citation type="journal article" date="2019" name="Nat. Ecol. Evol.">
        <title>Megaphylogeny resolves global patterns of mushroom evolution.</title>
        <authorList>
            <person name="Varga T."/>
            <person name="Krizsan K."/>
            <person name="Foldi C."/>
            <person name="Dima B."/>
            <person name="Sanchez-Garcia M."/>
            <person name="Sanchez-Ramirez S."/>
            <person name="Szollosi G.J."/>
            <person name="Szarkandi J.G."/>
            <person name="Papp V."/>
            <person name="Albert L."/>
            <person name="Andreopoulos W."/>
            <person name="Angelini C."/>
            <person name="Antonin V."/>
            <person name="Barry K.W."/>
            <person name="Bougher N.L."/>
            <person name="Buchanan P."/>
            <person name="Buyck B."/>
            <person name="Bense V."/>
            <person name="Catcheside P."/>
            <person name="Chovatia M."/>
            <person name="Cooper J."/>
            <person name="Damon W."/>
            <person name="Desjardin D."/>
            <person name="Finy P."/>
            <person name="Geml J."/>
            <person name="Haridas S."/>
            <person name="Hughes K."/>
            <person name="Justo A."/>
            <person name="Karasinski D."/>
            <person name="Kautmanova I."/>
            <person name="Kiss B."/>
            <person name="Kocsube S."/>
            <person name="Kotiranta H."/>
            <person name="LaButti K.M."/>
            <person name="Lechner B.E."/>
            <person name="Liimatainen K."/>
            <person name="Lipzen A."/>
            <person name="Lukacs Z."/>
            <person name="Mihaltcheva S."/>
            <person name="Morgado L.N."/>
            <person name="Niskanen T."/>
            <person name="Noordeloos M.E."/>
            <person name="Ohm R.A."/>
            <person name="Ortiz-Santana B."/>
            <person name="Ovrebo C."/>
            <person name="Racz N."/>
            <person name="Riley R."/>
            <person name="Savchenko A."/>
            <person name="Shiryaev A."/>
            <person name="Soop K."/>
            <person name="Spirin V."/>
            <person name="Szebenyi C."/>
            <person name="Tomsovsky M."/>
            <person name="Tulloss R.E."/>
            <person name="Uehling J."/>
            <person name="Grigoriev I.V."/>
            <person name="Vagvolgyi C."/>
            <person name="Papp T."/>
            <person name="Martin F.M."/>
            <person name="Miettinen O."/>
            <person name="Hibbett D.S."/>
            <person name="Nagy L.G."/>
        </authorList>
    </citation>
    <scope>NUCLEOTIDE SEQUENCE [LARGE SCALE GENOMIC DNA]</scope>
    <source>
        <strain evidence="7 8">CBS 121175</strain>
    </source>
</reference>
<accession>A0A5C3KR84</accession>
<dbReference type="SMART" id="SM00075">
    <property type="entry name" value="HYDRO"/>
    <property type="match status" value="1"/>
</dbReference>
<comment type="subcellular location">
    <subcellularLocation>
        <location evidence="1 6">Secreted</location>
        <location evidence="1 6">Cell wall</location>
    </subcellularLocation>
</comment>
<dbReference type="InterPro" id="IPR001338">
    <property type="entry name" value="Class_I_Hydrophobin"/>
</dbReference>
<dbReference type="Proteomes" id="UP000307440">
    <property type="component" value="Unassembled WGS sequence"/>
</dbReference>
<keyword evidence="5 6" id="KW-1015">Disulfide bond</keyword>
<dbReference type="OrthoDB" id="4225815at2759"/>
<name>A0A5C3KR84_COPMA</name>
<evidence type="ECO:0000256" key="1">
    <source>
        <dbReference type="ARBA" id="ARBA00004191"/>
    </source>
</evidence>
<dbReference type="AlphaFoldDB" id="A0A5C3KR84"/>
<feature type="signal peptide" evidence="6">
    <location>
        <begin position="1"/>
        <end position="20"/>
    </location>
</feature>
<evidence type="ECO:0000313" key="7">
    <source>
        <dbReference type="EMBL" id="TFK22675.1"/>
    </source>
</evidence>
<sequence>MIARVASALFALALAGSAIAAPTDTTTTNFSQCNGGEVQCCNSVQNSNKLSLPMHGLLGVLGVDVSQLSGLVGASCTGVNAIGLGGGASCSNQQVCCNNNSFNGVVALGCTPINISL</sequence>
<gene>
    <name evidence="7" type="ORF">FA15DRAFT_706165</name>
</gene>
<organism evidence="7 8">
    <name type="scientific">Coprinopsis marcescibilis</name>
    <name type="common">Agaric fungus</name>
    <name type="synonym">Psathyrella marcescibilis</name>
    <dbReference type="NCBI Taxonomy" id="230819"/>
    <lineage>
        <taxon>Eukaryota</taxon>
        <taxon>Fungi</taxon>
        <taxon>Dikarya</taxon>
        <taxon>Basidiomycota</taxon>
        <taxon>Agaricomycotina</taxon>
        <taxon>Agaricomycetes</taxon>
        <taxon>Agaricomycetidae</taxon>
        <taxon>Agaricales</taxon>
        <taxon>Agaricineae</taxon>
        <taxon>Psathyrellaceae</taxon>
        <taxon>Coprinopsis</taxon>
    </lineage>
</organism>
<keyword evidence="6" id="KW-0732">Signal</keyword>
<keyword evidence="4 6" id="KW-0964">Secreted</keyword>
<evidence type="ECO:0000256" key="3">
    <source>
        <dbReference type="ARBA" id="ARBA00022512"/>
    </source>
</evidence>
<protein>
    <recommendedName>
        <fullName evidence="6">Hydrophobin</fullName>
    </recommendedName>
</protein>
<dbReference type="STRING" id="230819.A0A5C3KR84"/>
<evidence type="ECO:0000256" key="5">
    <source>
        <dbReference type="ARBA" id="ARBA00023157"/>
    </source>
</evidence>
<dbReference type="GO" id="GO:0009277">
    <property type="term" value="C:fungal-type cell wall"/>
    <property type="evidence" value="ECO:0007669"/>
    <property type="project" value="InterPro"/>
</dbReference>
<dbReference type="EMBL" id="ML210235">
    <property type="protein sequence ID" value="TFK22675.1"/>
    <property type="molecule type" value="Genomic_DNA"/>
</dbReference>
<keyword evidence="3 6" id="KW-0134">Cell wall</keyword>
<evidence type="ECO:0000313" key="8">
    <source>
        <dbReference type="Proteomes" id="UP000307440"/>
    </source>
</evidence>
<keyword evidence="8" id="KW-1185">Reference proteome</keyword>
<evidence type="ECO:0000256" key="2">
    <source>
        <dbReference type="ARBA" id="ARBA00010446"/>
    </source>
</evidence>